<dbReference type="InterPro" id="IPR036390">
    <property type="entry name" value="WH_DNA-bd_sf"/>
</dbReference>
<dbReference type="InterPro" id="IPR050397">
    <property type="entry name" value="Env_Response_Regulators"/>
</dbReference>
<dbReference type="PROSITE" id="PS50042">
    <property type="entry name" value="CNMP_BINDING_3"/>
    <property type="match status" value="1"/>
</dbReference>
<dbReference type="InterPro" id="IPR036388">
    <property type="entry name" value="WH-like_DNA-bd_sf"/>
</dbReference>
<dbReference type="GO" id="GO:0005829">
    <property type="term" value="C:cytosol"/>
    <property type="evidence" value="ECO:0007669"/>
    <property type="project" value="TreeGrafter"/>
</dbReference>
<evidence type="ECO:0000313" key="6">
    <source>
        <dbReference type="EMBL" id="OIQ94805.1"/>
    </source>
</evidence>
<dbReference type="CDD" id="cd00038">
    <property type="entry name" value="CAP_ED"/>
    <property type="match status" value="1"/>
</dbReference>
<dbReference type="InterPro" id="IPR012318">
    <property type="entry name" value="HTH_CRP"/>
</dbReference>
<feature type="domain" description="Cyclic nucleotide-binding" evidence="4">
    <location>
        <begin position="27"/>
        <end position="128"/>
    </location>
</feature>
<dbReference type="GO" id="GO:0003677">
    <property type="term" value="F:DNA binding"/>
    <property type="evidence" value="ECO:0007669"/>
    <property type="project" value="UniProtKB-KW"/>
</dbReference>
<reference evidence="6" key="1">
    <citation type="submission" date="2016-10" db="EMBL/GenBank/DDBJ databases">
        <title>Sequence of Gallionella enrichment culture.</title>
        <authorList>
            <person name="Poehlein A."/>
            <person name="Muehling M."/>
            <person name="Daniel R."/>
        </authorList>
    </citation>
    <scope>NUCLEOTIDE SEQUENCE</scope>
</reference>
<evidence type="ECO:0000259" key="5">
    <source>
        <dbReference type="PROSITE" id="PS51063"/>
    </source>
</evidence>
<evidence type="ECO:0000256" key="2">
    <source>
        <dbReference type="ARBA" id="ARBA00023125"/>
    </source>
</evidence>
<dbReference type="InterPro" id="IPR000595">
    <property type="entry name" value="cNMP-bd_dom"/>
</dbReference>
<accession>A0A1J5S397</accession>
<dbReference type="PROSITE" id="PS51063">
    <property type="entry name" value="HTH_CRP_2"/>
    <property type="match status" value="1"/>
</dbReference>
<proteinExistence type="predicted"/>
<keyword evidence="3" id="KW-0804">Transcription</keyword>
<dbReference type="GO" id="GO:0003700">
    <property type="term" value="F:DNA-binding transcription factor activity"/>
    <property type="evidence" value="ECO:0007669"/>
    <property type="project" value="TreeGrafter"/>
</dbReference>
<dbReference type="Gene3D" id="1.10.10.10">
    <property type="entry name" value="Winged helix-like DNA-binding domain superfamily/Winged helix DNA-binding domain"/>
    <property type="match status" value="1"/>
</dbReference>
<sequence length="231" mass="25566">MANHEHGDAPWQAFKQCESCGIRDLVLFADLTEADFSQIHLPIDNVVIPQGEALYQPGQPAHAVFTVREGLLKLEQYLPDGNRRIVSLLSQGDTAGLEATVADTYEHAAIALQTVKACRIPREVITRLSPRLHRQLMNKWHNAVRKSHDCLRELSTGSARQRVARLFLLLAPDDAEVCRLFGREDVGALLGITTETASRLVAELKRQSVVSEVSPNLFTRNLSALEAIAAE</sequence>
<protein>
    <submittedName>
        <fullName evidence="6">Fumarate and nitrate reduction regulatory protein</fullName>
    </submittedName>
</protein>
<dbReference type="PANTHER" id="PTHR24567">
    <property type="entry name" value="CRP FAMILY TRANSCRIPTIONAL REGULATORY PROTEIN"/>
    <property type="match status" value="1"/>
</dbReference>
<evidence type="ECO:0000256" key="1">
    <source>
        <dbReference type="ARBA" id="ARBA00023015"/>
    </source>
</evidence>
<dbReference type="SMART" id="SM00100">
    <property type="entry name" value="cNMP"/>
    <property type="match status" value="1"/>
</dbReference>
<keyword evidence="1" id="KW-0805">Transcription regulation</keyword>
<dbReference type="SUPFAM" id="SSF46785">
    <property type="entry name" value="Winged helix' DNA-binding domain"/>
    <property type="match status" value="1"/>
</dbReference>
<feature type="domain" description="HTH crp-type" evidence="5">
    <location>
        <begin position="157"/>
        <end position="223"/>
    </location>
</feature>
<dbReference type="PANTHER" id="PTHR24567:SF28">
    <property type="entry name" value="LISTERIOLYSIN REGULATORY PROTEIN"/>
    <property type="match status" value="1"/>
</dbReference>
<dbReference type="Gene3D" id="2.60.120.10">
    <property type="entry name" value="Jelly Rolls"/>
    <property type="match status" value="1"/>
</dbReference>
<name>A0A1J5S397_9ZZZZ</name>
<dbReference type="Pfam" id="PF13545">
    <property type="entry name" value="HTH_Crp_2"/>
    <property type="match status" value="1"/>
</dbReference>
<dbReference type="InterPro" id="IPR018490">
    <property type="entry name" value="cNMP-bd_dom_sf"/>
</dbReference>
<organism evidence="6">
    <name type="scientific">mine drainage metagenome</name>
    <dbReference type="NCBI Taxonomy" id="410659"/>
    <lineage>
        <taxon>unclassified sequences</taxon>
        <taxon>metagenomes</taxon>
        <taxon>ecological metagenomes</taxon>
    </lineage>
</organism>
<evidence type="ECO:0000256" key="3">
    <source>
        <dbReference type="ARBA" id="ARBA00023163"/>
    </source>
</evidence>
<dbReference type="EMBL" id="MLJW01000179">
    <property type="protein sequence ID" value="OIQ94805.1"/>
    <property type="molecule type" value="Genomic_DNA"/>
</dbReference>
<comment type="caution">
    <text evidence="6">The sequence shown here is derived from an EMBL/GenBank/DDBJ whole genome shotgun (WGS) entry which is preliminary data.</text>
</comment>
<dbReference type="InterPro" id="IPR014710">
    <property type="entry name" value="RmlC-like_jellyroll"/>
</dbReference>
<keyword evidence="2" id="KW-0238">DNA-binding</keyword>
<gene>
    <name evidence="6" type="primary">fnr_4</name>
    <name evidence="6" type="ORF">GALL_232610</name>
</gene>
<dbReference type="AlphaFoldDB" id="A0A1J5S397"/>
<dbReference type="SUPFAM" id="SSF51206">
    <property type="entry name" value="cAMP-binding domain-like"/>
    <property type="match status" value="1"/>
</dbReference>
<dbReference type="Pfam" id="PF00027">
    <property type="entry name" value="cNMP_binding"/>
    <property type="match status" value="1"/>
</dbReference>
<evidence type="ECO:0000259" key="4">
    <source>
        <dbReference type="PROSITE" id="PS50042"/>
    </source>
</evidence>